<evidence type="ECO:0000256" key="3">
    <source>
        <dbReference type="ARBA" id="ARBA00022485"/>
    </source>
</evidence>
<keyword evidence="10" id="KW-0456">Lyase</keyword>
<dbReference type="GO" id="GO:0051539">
    <property type="term" value="F:4 iron, 4 sulfur cluster binding"/>
    <property type="evidence" value="ECO:0007669"/>
    <property type="project" value="UniProtKB-KW"/>
</dbReference>
<reference evidence="11" key="3">
    <citation type="journal article" date="2017" name="Nature">
        <title>Genome sequence of the progenitor of the wheat D genome Aegilops tauschii.</title>
        <authorList>
            <person name="Luo M.C."/>
            <person name="Gu Y.Q."/>
            <person name="Puiu D."/>
            <person name="Wang H."/>
            <person name="Twardziok S.O."/>
            <person name="Deal K.R."/>
            <person name="Huo N."/>
            <person name="Zhu T."/>
            <person name="Wang L."/>
            <person name="Wang Y."/>
            <person name="McGuire P.E."/>
            <person name="Liu S."/>
            <person name="Long H."/>
            <person name="Ramasamy R.K."/>
            <person name="Rodriguez J.C."/>
            <person name="Van S.L."/>
            <person name="Yuan L."/>
            <person name="Wang Z."/>
            <person name="Xia Z."/>
            <person name="Xiao L."/>
            <person name="Anderson O.D."/>
            <person name="Ouyang S."/>
            <person name="Liang Y."/>
            <person name="Zimin A.V."/>
            <person name="Pertea G."/>
            <person name="Qi P."/>
            <person name="Bennetzen J.L."/>
            <person name="Dai X."/>
            <person name="Dawson M.W."/>
            <person name="Muller H.G."/>
            <person name="Kugler K."/>
            <person name="Rivarola-Duarte L."/>
            <person name="Spannagl M."/>
            <person name="Mayer K.F.X."/>
            <person name="Lu F.H."/>
            <person name="Bevan M.W."/>
            <person name="Leroy P."/>
            <person name="Li P."/>
            <person name="You F.M."/>
            <person name="Sun Q."/>
            <person name="Liu Z."/>
            <person name="Lyons E."/>
            <person name="Wicker T."/>
            <person name="Salzberg S.L."/>
            <person name="Devos K.M."/>
            <person name="Dvorak J."/>
        </authorList>
    </citation>
    <scope>NUCLEOTIDE SEQUENCE [LARGE SCALE GENOMIC DNA]</scope>
    <source>
        <strain evidence="11">cv. AL8/78</strain>
    </source>
</reference>
<evidence type="ECO:0000256" key="1">
    <source>
        <dbReference type="ARBA" id="ARBA00001966"/>
    </source>
</evidence>
<dbReference type="NCBIfam" id="TIGR00190">
    <property type="entry name" value="thiC"/>
    <property type="match status" value="1"/>
</dbReference>
<dbReference type="Gene3D" id="6.10.250.620">
    <property type="match status" value="1"/>
</dbReference>
<dbReference type="PANTHER" id="PTHR30557:SF1">
    <property type="entry name" value="PHOSPHOMETHYLPYRIMIDINE SYNTHASE, CHLOROPLASTIC"/>
    <property type="match status" value="1"/>
</dbReference>
<dbReference type="EnsemblPlants" id="AET4Gv20035900.1">
    <property type="protein sequence ID" value="AET4Gv20035900.1"/>
    <property type="gene ID" value="AET4Gv20035900"/>
</dbReference>
<reference evidence="12" key="2">
    <citation type="journal article" date="2017" name="Nat. Plants">
        <title>The Aegilops tauschii genome reveals multiple impacts of transposons.</title>
        <authorList>
            <person name="Zhao G."/>
            <person name="Zou C."/>
            <person name="Li K."/>
            <person name="Wang K."/>
            <person name="Li T."/>
            <person name="Gao L."/>
            <person name="Zhang X."/>
            <person name="Wang H."/>
            <person name="Yang Z."/>
            <person name="Liu X."/>
            <person name="Jiang W."/>
            <person name="Mao L."/>
            <person name="Kong X."/>
            <person name="Jiao Y."/>
            <person name="Jia J."/>
        </authorList>
    </citation>
    <scope>NUCLEOTIDE SEQUENCE [LARGE SCALE GENOMIC DNA]</scope>
    <source>
        <strain evidence="12">cv. AL8/78</strain>
    </source>
</reference>
<keyword evidence="5" id="KW-0479">Metal-binding</keyword>
<evidence type="ECO:0000256" key="10">
    <source>
        <dbReference type="ARBA" id="ARBA00023239"/>
    </source>
</evidence>
<dbReference type="GO" id="GO:0009228">
    <property type="term" value="P:thiamine biosynthetic process"/>
    <property type="evidence" value="ECO:0007669"/>
    <property type="project" value="UniProtKB-KW"/>
</dbReference>
<dbReference type="SFLD" id="SFLDG01114">
    <property type="entry name" value="phosphomethylpyrimidine_syntha"/>
    <property type="match status" value="1"/>
</dbReference>
<sequence>GRLFRGGGRACREREENISGGEKYLAPLLASFSHHFGWPPPLRHPPRPVAACRSPRRAVATRAPGSAAPSIKNLTLGTTDQEMAALQPSFSSLMAMNNSCNTMKFPKTALLPGFGGISRPQDVQDRNASLTCSRPKAVSVTDQSVAEPAKPRQTKHTVDPAAPEFLPLPAFEDCFPRSTKECSEVVHEETGHALKVPFRRVHLTGDSGHFDTYDTSGPQNISPRLGLPKIRKEWIDRREKLGSPRYTQMYYAKQGIITEEILYCAKRENLAPEFVRSEVARGRAIIPSNKRHLELEPMIVGRNFLVKVNANIGNSAVVSSIEEEVHKLQWATMWGADTVMDLSTGRHIHETREWIIRNSSVPIGTVPIYQALEKVNGIAEDLSWEVFRDTLIEQAEQGVDYFTIHAGVLLRYIPLTAKRMTGIVSRGGSIHAKWCLTYHKENFAYEHWDDILDICNQYDVALSIGDGLRPGSIYDANDSAQFAELLTQGELTRRAWEKDVQVMNEGPGHIPMHKIPENMEKQLEWCNEAPFYTLGPLTTDIAPGYDHITSAIGAANIGALGTALLCYVTPKEHLGLPNRDDVKTGVISYKIAAHAADLAKRHPYAQAWDDALSKARFEFRWLDQFALSLDPVTAMSFHDETLPSDGAKVAHFCSMCGPKFCSMKITEDIRKYADEHGYGTVEEAVRQGMSEMSAEFLAARKTISGEQHGEAGGEIYVPESYVVQK</sequence>
<organism evidence="11 12">
    <name type="scientific">Aegilops tauschii subsp. strangulata</name>
    <name type="common">Goatgrass</name>
    <dbReference type="NCBI Taxonomy" id="200361"/>
    <lineage>
        <taxon>Eukaryota</taxon>
        <taxon>Viridiplantae</taxon>
        <taxon>Streptophyta</taxon>
        <taxon>Embryophyta</taxon>
        <taxon>Tracheophyta</taxon>
        <taxon>Spermatophyta</taxon>
        <taxon>Magnoliopsida</taxon>
        <taxon>Liliopsida</taxon>
        <taxon>Poales</taxon>
        <taxon>Poaceae</taxon>
        <taxon>BOP clade</taxon>
        <taxon>Pooideae</taxon>
        <taxon>Triticodae</taxon>
        <taxon>Triticeae</taxon>
        <taxon>Triticinae</taxon>
        <taxon>Aegilops</taxon>
    </lineage>
</organism>
<reference evidence="12" key="1">
    <citation type="journal article" date="2014" name="Science">
        <title>Ancient hybridizations among the ancestral genomes of bread wheat.</title>
        <authorList>
            <consortium name="International Wheat Genome Sequencing Consortium,"/>
            <person name="Marcussen T."/>
            <person name="Sandve S.R."/>
            <person name="Heier L."/>
            <person name="Spannagl M."/>
            <person name="Pfeifer M."/>
            <person name="Jakobsen K.S."/>
            <person name="Wulff B.B."/>
            <person name="Steuernagel B."/>
            <person name="Mayer K.F."/>
            <person name="Olsen O.A."/>
        </authorList>
    </citation>
    <scope>NUCLEOTIDE SEQUENCE [LARGE SCALE GENOMIC DNA]</scope>
    <source>
        <strain evidence="12">cv. AL8/78</strain>
    </source>
</reference>
<dbReference type="NCBIfam" id="NF009895">
    <property type="entry name" value="PRK13352.1"/>
    <property type="match status" value="1"/>
</dbReference>
<evidence type="ECO:0000256" key="8">
    <source>
        <dbReference type="ARBA" id="ARBA00023004"/>
    </source>
</evidence>
<keyword evidence="3" id="KW-0004">4Fe-4S</keyword>
<dbReference type="GO" id="GO:0016830">
    <property type="term" value="F:carbon-carbon lyase activity"/>
    <property type="evidence" value="ECO:0007669"/>
    <property type="project" value="InterPro"/>
</dbReference>
<dbReference type="Proteomes" id="UP000015105">
    <property type="component" value="Chromosome 4D"/>
</dbReference>
<dbReference type="Gene3D" id="3.20.20.540">
    <property type="entry name" value="Radical SAM ThiC family, central domain"/>
    <property type="match status" value="1"/>
</dbReference>
<accession>A0A453H2A0</accession>
<proteinExistence type="inferred from homology"/>
<keyword evidence="8" id="KW-0408">Iron</keyword>
<dbReference type="SFLD" id="SFLDF00407">
    <property type="entry name" value="phosphomethylpyrimidine_syntha"/>
    <property type="match status" value="1"/>
</dbReference>
<dbReference type="SFLD" id="SFLDS00113">
    <property type="entry name" value="Radical_SAM_Phosphomethylpyrim"/>
    <property type="match status" value="1"/>
</dbReference>
<evidence type="ECO:0000256" key="2">
    <source>
        <dbReference type="ARBA" id="ARBA00003175"/>
    </source>
</evidence>
<dbReference type="FunFam" id="3.20.20.540:FF:000001">
    <property type="entry name" value="Phosphomethylpyrimidine synthase"/>
    <property type="match status" value="1"/>
</dbReference>
<dbReference type="InterPro" id="IPR002817">
    <property type="entry name" value="ThiC/BzaA/B"/>
</dbReference>
<evidence type="ECO:0000256" key="7">
    <source>
        <dbReference type="ARBA" id="ARBA00022977"/>
    </source>
</evidence>
<dbReference type="NCBIfam" id="NF006763">
    <property type="entry name" value="PRK09284.1"/>
    <property type="match status" value="1"/>
</dbReference>
<comment type="cofactor">
    <cofactor evidence="1">
        <name>[4Fe-4S] cluster</name>
        <dbReference type="ChEBI" id="CHEBI:49883"/>
    </cofactor>
</comment>
<name>A0A453H2A0_AEGTS</name>
<reference evidence="11" key="4">
    <citation type="submission" date="2019-03" db="UniProtKB">
        <authorList>
            <consortium name="EnsemblPlants"/>
        </authorList>
    </citation>
    <scope>IDENTIFICATION</scope>
</reference>
<evidence type="ECO:0000256" key="4">
    <source>
        <dbReference type="ARBA" id="ARBA00022691"/>
    </source>
</evidence>
<evidence type="ECO:0000313" key="11">
    <source>
        <dbReference type="EnsemblPlants" id="AET4Gv20035900.1"/>
    </source>
</evidence>
<evidence type="ECO:0000256" key="5">
    <source>
        <dbReference type="ARBA" id="ARBA00022723"/>
    </source>
</evidence>
<keyword evidence="12" id="KW-1185">Reference proteome</keyword>
<keyword evidence="6" id="KW-0862">Zinc</keyword>
<dbReference type="GO" id="GO:0046872">
    <property type="term" value="F:metal ion binding"/>
    <property type="evidence" value="ECO:0007669"/>
    <property type="project" value="UniProtKB-KW"/>
</dbReference>
<reference evidence="11" key="5">
    <citation type="journal article" date="2021" name="G3 (Bethesda)">
        <title>Aegilops tauschii genome assembly Aet v5.0 features greater sequence contiguity and improved annotation.</title>
        <authorList>
            <person name="Wang L."/>
            <person name="Zhu T."/>
            <person name="Rodriguez J.C."/>
            <person name="Deal K.R."/>
            <person name="Dubcovsky J."/>
            <person name="McGuire P.E."/>
            <person name="Lux T."/>
            <person name="Spannagl M."/>
            <person name="Mayer K.F.X."/>
            <person name="Baldrich P."/>
            <person name="Meyers B.C."/>
            <person name="Huo N."/>
            <person name="Gu Y.Q."/>
            <person name="Zhou H."/>
            <person name="Devos K.M."/>
            <person name="Bennetzen J.L."/>
            <person name="Unver T."/>
            <person name="Budak H."/>
            <person name="Gulick P.J."/>
            <person name="Galiba G."/>
            <person name="Kalapos B."/>
            <person name="Nelson D.R."/>
            <person name="Li P."/>
            <person name="You F.M."/>
            <person name="Luo M.C."/>
            <person name="Dvorak J."/>
        </authorList>
    </citation>
    <scope>NUCLEOTIDE SEQUENCE [LARGE SCALE GENOMIC DNA]</scope>
    <source>
        <strain evidence="11">cv. AL8/78</strain>
    </source>
</reference>
<keyword evidence="7" id="KW-0784">Thiamine biosynthesis</keyword>
<comment type="function">
    <text evidence="2">Catalyzes the synthesis of the hydroxymethylpyrimidine phosphate (HMP-P) moiety of thiamine from aminoimidazole ribotide (AIR) in a radical S-adenosyl-L-methionine (SAM)-dependent reaction.</text>
</comment>
<protein>
    <recommendedName>
        <fullName evidence="13">ThiC-associated domain-containing protein</fullName>
    </recommendedName>
</protein>
<keyword evidence="4" id="KW-0949">S-adenosyl-L-methionine</keyword>
<dbReference type="Pfam" id="PF01964">
    <property type="entry name" value="ThiC_Rad_SAM"/>
    <property type="match status" value="1"/>
</dbReference>
<dbReference type="AlphaFoldDB" id="A0A453H2A0"/>
<keyword evidence="9" id="KW-0411">Iron-sulfur</keyword>
<dbReference type="HAMAP" id="MF_00089">
    <property type="entry name" value="ThiC"/>
    <property type="match status" value="1"/>
</dbReference>
<dbReference type="PANTHER" id="PTHR30557">
    <property type="entry name" value="THIAMINE BIOSYNTHESIS PROTEIN THIC"/>
    <property type="match status" value="1"/>
</dbReference>
<dbReference type="InterPro" id="IPR037509">
    <property type="entry name" value="ThiC"/>
</dbReference>
<dbReference type="InterPro" id="IPR038521">
    <property type="entry name" value="ThiC/Bza_core_dom"/>
</dbReference>
<dbReference type="STRING" id="200361.A0A453H2A0"/>
<evidence type="ECO:0008006" key="13">
    <source>
        <dbReference type="Google" id="ProtNLM"/>
    </source>
</evidence>
<dbReference type="Gramene" id="AET4Gv20035900.1">
    <property type="protein sequence ID" value="AET4Gv20035900.1"/>
    <property type="gene ID" value="AET4Gv20035900"/>
</dbReference>
<evidence type="ECO:0000256" key="9">
    <source>
        <dbReference type="ARBA" id="ARBA00023014"/>
    </source>
</evidence>
<evidence type="ECO:0000256" key="6">
    <source>
        <dbReference type="ARBA" id="ARBA00022833"/>
    </source>
</evidence>
<evidence type="ECO:0000313" key="12">
    <source>
        <dbReference type="Proteomes" id="UP000015105"/>
    </source>
</evidence>